<dbReference type="Pfam" id="PF02171">
    <property type="entry name" value="Piwi"/>
    <property type="match status" value="1"/>
</dbReference>
<reference evidence="5" key="1">
    <citation type="submission" date="2021-05" db="EMBL/GenBank/DDBJ databases">
        <authorList>
            <person name="Stam R."/>
        </authorList>
    </citation>
    <scope>NUCLEOTIDE SEQUENCE</scope>
    <source>
        <strain evidence="5">CS162</strain>
    </source>
</reference>
<evidence type="ECO:0000313" key="6">
    <source>
        <dbReference type="Proteomes" id="UP000676310"/>
    </source>
</evidence>
<name>A0A8J2N738_9PLEO</name>
<evidence type="ECO:0000259" key="4">
    <source>
        <dbReference type="PROSITE" id="PS50822"/>
    </source>
</evidence>
<dbReference type="EMBL" id="CAJRGZ010000019">
    <property type="protein sequence ID" value="CAG5165140.1"/>
    <property type="molecule type" value="Genomic_DNA"/>
</dbReference>
<feature type="region of interest" description="Disordered" evidence="2">
    <location>
        <begin position="181"/>
        <end position="215"/>
    </location>
</feature>
<evidence type="ECO:0000256" key="2">
    <source>
        <dbReference type="SAM" id="MobiDB-lite"/>
    </source>
</evidence>
<feature type="region of interest" description="Disordered" evidence="2">
    <location>
        <begin position="1023"/>
        <end position="1047"/>
    </location>
</feature>
<evidence type="ECO:0008006" key="7">
    <source>
        <dbReference type="Google" id="ProtNLM"/>
    </source>
</evidence>
<dbReference type="Gene3D" id="3.40.50.10190">
    <property type="entry name" value="BRCT domain"/>
    <property type="match status" value="1"/>
</dbReference>
<feature type="coiled-coil region" evidence="1">
    <location>
        <begin position="462"/>
        <end position="489"/>
    </location>
</feature>
<dbReference type="Pfam" id="PF08699">
    <property type="entry name" value="ArgoL1"/>
    <property type="match status" value="1"/>
</dbReference>
<dbReference type="Proteomes" id="UP000676310">
    <property type="component" value="Unassembled WGS sequence"/>
</dbReference>
<dbReference type="InterPro" id="IPR003165">
    <property type="entry name" value="Piwi"/>
</dbReference>
<dbReference type="InterPro" id="IPR001357">
    <property type="entry name" value="BRCT_dom"/>
</dbReference>
<dbReference type="InterPro" id="IPR036085">
    <property type="entry name" value="PAZ_dom_sf"/>
</dbReference>
<keyword evidence="6" id="KW-1185">Reference proteome</keyword>
<dbReference type="PROSITE" id="PS50172">
    <property type="entry name" value="BRCT"/>
    <property type="match status" value="1"/>
</dbReference>
<dbReference type="PANTHER" id="PTHR22891">
    <property type="entry name" value="EUKARYOTIC TRANSLATION INITIATION FACTOR 2C"/>
    <property type="match status" value="1"/>
</dbReference>
<feature type="region of interest" description="Disordered" evidence="2">
    <location>
        <begin position="1395"/>
        <end position="1418"/>
    </location>
</feature>
<keyword evidence="1" id="KW-0175">Coiled coil</keyword>
<feature type="compositionally biased region" description="Basic and acidic residues" evidence="2">
    <location>
        <begin position="1400"/>
        <end position="1418"/>
    </location>
</feature>
<dbReference type="InterPro" id="IPR036397">
    <property type="entry name" value="RNaseH_sf"/>
</dbReference>
<dbReference type="SMART" id="SM01163">
    <property type="entry name" value="DUF1785"/>
    <property type="match status" value="1"/>
</dbReference>
<proteinExistence type="predicted"/>
<feature type="compositionally biased region" description="Basic and acidic residues" evidence="2">
    <location>
        <begin position="181"/>
        <end position="195"/>
    </location>
</feature>
<protein>
    <recommendedName>
        <fullName evidence="7">BRCT domain-containing protein</fullName>
    </recommendedName>
</protein>
<dbReference type="PROSITE" id="PS50822">
    <property type="entry name" value="PIWI"/>
    <property type="match status" value="1"/>
</dbReference>
<sequence length="1627" mass="184095">MGVLNKLTIAVVGTHPHDAKQIRSWIERNGGKYSAKITKSVTHLIASKEAYKQPADAVQQATNLNIYVVSYDWFDDSLQGRRKLSAKKYTWEVLTKERRKKKELKRMGTAADGSKFRKGCEKIKELTGSGTSKKSPTVTRKPTKSKSFFFSTSTPTIPPTPFVSAKEDLLRRRAERETALVDDAVAREGQEHDPIEIVDDSTSPANRSPSSSVPMFATPTKPAPTNPNPIHSSSKKVPQAKISHWKEDYHYYQDVKGFEYKIVLVRGGESSMGMANYHIGLLEGHMKPHTYWALVQYKPAKALPPEANDDSVQQQALSSSDITQHPEATRLLSLVTKPIPTPELPYNGELCPRNSDFATASRSFRHAFRDLTLLSWEERFDADKLLQKARAQHLSIEPFWYGKPKLGMPMGMLPQAMGMLTGETTGLEVRGDIDDNYIRGASNLPSISAPLTKNGIIGGAIHRDAEVVRKREEARLQKIKDKEDAEKRSRGLLQARGMGVNYNTPMFNGPMGRPTVDAYGQHISYGGNGECTTFTGELTYPTYKKLDSNDTTPRGEGRQWKLPDTLKGTEEALSVMESPAHLTRQNFVNLNPESRVLTNHFEYSVAAGILYEYKIDNIGSKDKRRTKLVYQKAIESWDFLKSHRSAFATNNYDSIVAWEDLHRHILEEPISGDKESTGLWNMSLQDGNSTLDLHFELVRKIDTRALQEYSHANPQYEKQNFDIISRCLNLVISKTFDDSKLYRHAANKFFVKSARSQLFSSEKRASKSLEIVRGYYYTVKPGTGCLILNFNLATSAFYKPILVSTFLDDGDTFDGHQEDNLEGLRVYVVTERRRIPSEEADYDRLNSKSSRTKQVNFIGSPIEDLTFQKRVKNADGTFAKDADGSYKKAEDYITVVNYLRNTFDHSADPKRKAINCGTEKEPIWYAQEQLLILPWQIYRRPVPEKSTSGMVKEAAKGPDASRALIEKEGLFNLGFDQQSVTNAQFGSIGKDDNVPIQLVPAMMQVPCQILDYPRPCYKALPNASNPSNLGRTGSLGRGGDTSISRRDETIPVTLKADGGSRWKVPENSAFFSTKPKSFKFGFLRIKREPPVTLQDKYGQKYQGYASKQQQFAPDKYSVTTYSNEFKRQLNRCGLTTTSIGMQPAIDLQNLEQGDLEAALQTAKNNGYDLVVLMLEKSSVGIYSLFKTLAERTYGLQSVCLVSRDWSGKDRLFREYITNVMMEVNLKLGGFTHSVGSVRSYLSQGDIMVLGADVVHAGPSAFSGCPSIASMVGSVDYSAGRCLGSARLQRIEKEVKDDKGHVRYDQITDREIIQEVEAMVTERLEDWVRLNEKRSLPRNILYFRDGVSATQYEQVKTKELQAIRDAYSKLAEKYGTTSKVDITAVIVTKRHHTRFFPMSKKGPDPERGSHQDKLHYPDRDTFGNYNTKPGLFVDQLVTSPYYQDFFLQSHSAIKGTAKPTHYFVLEAGVKDMDLEKLRDLTHAICFSYVRGTIGVSYASPTYYSDRLCERVRTYMRRYFVKTEDVAGADNLEAALKSEKQRLVDHYNTRLDLLYPKDSTFNGKEEEKAFFKDKKATEADHRKEIVLGLRRYVFGEVEADFYKFKDVMIDGKPWHNPWDACLRDTMFWM</sequence>
<dbReference type="SUPFAM" id="SSF52113">
    <property type="entry name" value="BRCT domain"/>
    <property type="match status" value="1"/>
</dbReference>
<dbReference type="InterPro" id="IPR014811">
    <property type="entry name" value="ArgoL1"/>
</dbReference>
<evidence type="ECO:0000259" key="3">
    <source>
        <dbReference type="PROSITE" id="PS50172"/>
    </source>
</evidence>
<dbReference type="Pfam" id="PF00533">
    <property type="entry name" value="BRCT"/>
    <property type="match status" value="1"/>
</dbReference>
<gene>
    <name evidence="5" type="ORF">ALTATR162_LOCUS6751</name>
</gene>
<dbReference type="SMART" id="SM00292">
    <property type="entry name" value="BRCT"/>
    <property type="match status" value="1"/>
</dbReference>
<dbReference type="SMART" id="SM00950">
    <property type="entry name" value="Piwi"/>
    <property type="match status" value="1"/>
</dbReference>
<feature type="domain" description="Piwi" evidence="4">
    <location>
        <begin position="1169"/>
        <end position="1515"/>
    </location>
</feature>
<dbReference type="InterPro" id="IPR036420">
    <property type="entry name" value="BRCT_dom_sf"/>
</dbReference>
<feature type="region of interest" description="Disordered" evidence="2">
    <location>
        <begin position="127"/>
        <end position="151"/>
    </location>
</feature>
<feature type="compositionally biased region" description="Low complexity" evidence="2">
    <location>
        <begin position="201"/>
        <end position="215"/>
    </location>
</feature>
<dbReference type="InterPro" id="IPR012337">
    <property type="entry name" value="RNaseH-like_sf"/>
</dbReference>
<organism evidence="5 6">
    <name type="scientific">Alternaria atra</name>
    <dbReference type="NCBI Taxonomy" id="119953"/>
    <lineage>
        <taxon>Eukaryota</taxon>
        <taxon>Fungi</taxon>
        <taxon>Dikarya</taxon>
        <taxon>Ascomycota</taxon>
        <taxon>Pezizomycotina</taxon>
        <taxon>Dothideomycetes</taxon>
        <taxon>Pleosporomycetidae</taxon>
        <taxon>Pleosporales</taxon>
        <taxon>Pleosporineae</taxon>
        <taxon>Pleosporaceae</taxon>
        <taxon>Alternaria</taxon>
        <taxon>Alternaria sect. Ulocladioides</taxon>
    </lineage>
</organism>
<dbReference type="SUPFAM" id="SSF101690">
    <property type="entry name" value="PAZ domain"/>
    <property type="match status" value="1"/>
</dbReference>
<dbReference type="RefSeq" id="XP_043170308.1">
    <property type="nucleotide sequence ID" value="XM_043314373.1"/>
</dbReference>
<comment type="caution">
    <text evidence="5">The sequence shown here is derived from an EMBL/GenBank/DDBJ whole genome shotgun (WGS) entry which is preliminary data.</text>
</comment>
<dbReference type="GeneID" id="67018675"/>
<dbReference type="OrthoDB" id="10252740at2759"/>
<accession>A0A8J2N738</accession>
<dbReference type="Gene3D" id="3.40.50.2300">
    <property type="match status" value="1"/>
</dbReference>
<feature type="domain" description="BRCT" evidence="3">
    <location>
        <begin position="1"/>
        <end position="91"/>
    </location>
</feature>
<dbReference type="Gene3D" id="3.30.420.10">
    <property type="entry name" value="Ribonuclease H-like superfamily/Ribonuclease H"/>
    <property type="match status" value="1"/>
</dbReference>
<evidence type="ECO:0000313" key="5">
    <source>
        <dbReference type="EMBL" id="CAG5165140.1"/>
    </source>
</evidence>
<dbReference type="SUPFAM" id="SSF53098">
    <property type="entry name" value="Ribonuclease H-like"/>
    <property type="match status" value="1"/>
</dbReference>
<feature type="compositionally biased region" description="Polar residues" evidence="2">
    <location>
        <begin position="128"/>
        <end position="140"/>
    </location>
</feature>
<evidence type="ECO:0000256" key="1">
    <source>
        <dbReference type="SAM" id="Coils"/>
    </source>
</evidence>
<dbReference type="GO" id="GO:0003676">
    <property type="term" value="F:nucleic acid binding"/>
    <property type="evidence" value="ECO:0007669"/>
    <property type="project" value="InterPro"/>
</dbReference>